<dbReference type="HOGENOM" id="CLU_2104611_0_0_5"/>
<dbReference type="AlphaFoldDB" id="Q11LX5"/>
<dbReference type="KEGG" id="mes:Meso_0195"/>
<proteinExistence type="predicted"/>
<dbReference type="OrthoDB" id="8123130at2"/>
<evidence type="ECO:0000313" key="1">
    <source>
        <dbReference type="EMBL" id="ABG61600.1"/>
    </source>
</evidence>
<gene>
    <name evidence="1" type="ordered locus">Meso_0195</name>
</gene>
<reference evidence="1" key="1">
    <citation type="submission" date="2006-06" db="EMBL/GenBank/DDBJ databases">
        <title>Complete sequence of chromosome of Chelativorans sp. BNC1.</title>
        <authorList>
            <consortium name="US DOE Joint Genome Institute"/>
            <person name="Copeland A."/>
            <person name="Lucas S."/>
            <person name="Lapidus A."/>
            <person name="Barry K."/>
            <person name="Detter J.C."/>
            <person name="Glavina del Rio T."/>
            <person name="Hammon N."/>
            <person name="Israni S."/>
            <person name="Dalin E."/>
            <person name="Tice H."/>
            <person name="Pitluck S."/>
            <person name="Chertkov O."/>
            <person name="Brettin T."/>
            <person name="Bruce D."/>
            <person name="Han C."/>
            <person name="Tapia R."/>
            <person name="Gilna P."/>
            <person name="Schmutz J."/>
            <person name="Larimer F."/>
            <person name="Land M."/>
            <person name="Hauser L."/>
            <person name="Kyrpides N."/>
            <person name="Mikhailova N."/>
            <person name="Richardson P."/>
        </authorList>
    </citation>
    <scope>NUCLEOTIDE SEQUENCE</scope>
    <source>
        <strain evidence="1">BNC1</strain>
    </source>
</reference>
<dbReference type="EMBL" id="CP000390">
    <property type="protein sequence ID" value="ABG61600.1"/>
    <property type="molecule type" value="Genomic_DNA"/>
</dbReference>
<organism evidence="1">
    <name type="scientific">Chelativorans sp. (strain BNC1)</name>
    <dbReference type="NCBI Taxonomy" id="266779"/>
    <lineage>
        <taxon>Bacteria</taxon>
        <taxon>Pseudomonadati</taxon>
        <taxon>Pseudomonadota</taxon>
        <taxon>Alphaproteobacteria</taxon>
        <taxon>Hyphomicrobiales</taxon>
        <taxon>Phyllobacteriaceae</taxon>
        <taxon>Chelativorans</taxon>
    </lineage>
</organism>
<protein>
    <submittedName>
        <fullName evidence="1">Uncharacterized protein</fullName>
    </submittedName>
</protein>
<sequence length="115" mass="12347">MSARDILTNGLLHLPIRGRKLEFAVDQQIAALTAAGYRILAPGQLDDETLERAAGVVSSLPCEGRYGKPGVPWVGWTPEAYTLYTLAQNNAKEKGAAAIRSLKADRRALEGDGRG</sequence>
<dbReference type="STRING" id="266779.Meso_0195"/>
<name>Q11LX5_CHESB</name>
<accession>Q11LX5</accession>